<protein>
    <submittedName>
        <fullName evidence="6">Flippase</fullName>
    </submittedName>
</protein>
<name>A0A523RPK0_UNCAE</name>
<dbReference type="EMBL" id="SOKJ01000415">
    <property type="protein sequence ID" value="TET07589.1"/>
    <property type="molecule type" value="Genomic_DNA"/>
</dbReference>
<feature type="transmembrane region" description="Helical" evidence="5">
    <location>
        <begin position="212"/>
        <end position="229"/>
    </location>
</feature>
<comment type="caution">
    <text evidence="6">The sequence shown here is derived from an EMBL/GenBank/DDBJ whole genome shotgun (WGS) entry which is preliminary data.</text>
</comment>
<feature type="transmembrane region" description="Helical" evidence="5">
    <location>
        <begin position="45"/>
        <end position="67"/>
    </location>
</feature>
<feature type="transmembrane region" description="Helical" evidence="5">
    <location>
        <begin position="12"/>
        <end position="33"/>
    </location>
</feature>
<feature type="transmembrane region" description="Helical" evidence="5">
    <location>
        <begin position="168"/>
        <end position="191"/>
    </location>
</feature>
<dbReference type="PANTHER" id="PTHR43424">
    <property type="entry name" value="LOCUS PUTATIVE PROTEIN 1-RELATED"/>
    <property type="match status" value="1"/>
</dbReference>
<keyword evidence="2 5" id="KW-0812">Transmembrane</keyword>
<sequence>MGTVRRAVKNFLSLSAAQIMSQAILFLTIIYLARTLGAAAFGKIAFAQAVVLYFALIANLGLTTLGVREVARDKDRIDNYIGNILSLRLVLALLSFFLLFIFVSLIKKPTEVKYLIILFGLSLFPSALLLDWLFQGVEKMGSIGISRILDKLFYAGLIFLLVKDAKHIWVVPCLWLGGSLLASGFLVYVFTRQFGRPRLRFNLSFWKELARRALPMGAAFIMIQIYYNLDTVMLGFMRNDEVVGWYTAAYKVVLFVWAFIPIFINVIFPLMSKYYQQSKEKLKLVISSATKLMSTIA</sequence>
<evidence type="ECO:0000256" key="1">
    <source>
        <dbReference type="ARBA" id="ARBA00004141"/>
    </source>
</evidence>
<feature type="non-terminal residue" evidence="6">
    <location>
        <position position="297"/>
    </location>
</feature>
<feature type="transmembrane region" description="Helical" evidence="5">
    <location>
        <begin position="249"/>
        <end position="271"/>
    </location>
</feature>
<evidence type="ECO:0000256" key="4">
    <source>
        <dbReference type="ARBA" id="ARBA00023136"/>
    </source>
</evidence>
<dbReference type="CDD" id="cd13128">
    <property type="entry name" value="MATE_Wzx_like"/>
    <property type="match status" value="1"/>
</dbReference>
<dbReference type="PANTHER" id="PTHR43424:SF1">
    <property type="entry name" value="LOCUS PUTATIVE PROTEIN 1-RELATED"/>
    <property type="match status" value="1"/>
</dbReference>
<evidence type="ECO:0000256" key="5">
    <source>
        <dbReference type="SAM" id="Phobius"/>
    </source>
</evidence>
<dbReference type="GO" id="GO:0016020">
    <property type="term" value="C:membrane"/>
    <property type="evidence" value="ECO:0007669"/>
    <property type="project" value="UniProtKB-SubCell"/>
</dbReference>
<evidence type="ECO:0000313" key="7">
    <source>
        <dbReference type="Proteomes" id="UP000316360"/>
    </source>
</evidence>
<keyword evidence="3 5" id="KW-1133">Transmembrane helix</keyword>
<dbReference type="InterPro" id="IPR002797">
    <property type="entry name" value="Polysacc_synth"/>
</dbReference>
<evidence type="ECO:0000256" key="2">
    <source>
        <dbReference type="ARBA" id="ARBA00022692"/>
    </source>
</evidence>
<accession>A0A523RPK0</accession>
<gene>
    <name evidence="6" type="ORF">E3J84_07275</name>
</gene>
<dbReference type="Proteomes" id="UP000316360">
    <property type="component" value="Unassembled WGS sequence"/>
</dbReference>
<proteinExistence type="predicted"/>
<dbReference type="Pfam" id="PF01943">
    <property type="entry name" value="Polysacc_synt"/>
    <property type="match status" value="1"/>
</dbReference>
<feature type="transmembrane region" description="Helical" evidence="5">
    <location>
        <begin position="112"/>
        <end position="133"/>
    </location>
</feature>
<dbReference type="InterPro" id="IPR052556">
    <property type="entry name" value="PolySynth_Transporter"/>
</dbReference>
<dbReference type="AlphaFoldDB" id="A0A523RPK0"/>
<comment type="subcellular location">
    <subcellularLocation>
        <location evidence="1">Membrane</location>
        <topology evidence="1">Multi-pass membrane protein</topology>
    </subcellularLocation>
</comment>
<evidence type="ECO:0000313" key="6">
    <source>
        <dbReference type="EMBL" id="TET07589.1"/>
    </source>
</evidence>
<evidence type="ECO:0000256" key="3">
    <source>
        <dbReference type="ARBA" id="ARBA00022989"/>
    </source>
</evidence>
<reference evidence="6 7" key="1">
    <citation type="submission" date="2019-03" db="EMBL/GenBank/DDBJ databases">
        <title>Metabolic potential of uncultured bacteria and archaea associated with petroleum seepage in deep-sea sediments.</title>
        <authorList>
            <person name="Dong X."/>
            <person name="Hubert C."/>
        </authorList>
    </citation>
    <scope>NUCLEOTIDE SEQUENCE [LARGE SCALE GENOMIC DNA]</scope>
    <source>
        <strain evidence="6">E44_bin7</strain>
    </source>
</reference>
<feature type="transmembrane region" description="Helical" evidence="5">
    <location>
        <begin position="145"/>
        <end position="162"/>
    </location>
</feature>
<feature type="transmembrane region" description="Helical" evidence="5">
    <location>
        <begin position="87"/>
        <end position="106"/>
    </location>
</feature>
<keyword evidence="4 5" id="KW-0472">Membrane</keyword>
<organism evidence="6 7">
    <name type="scientific">Aerophobetes bacterium</name>
    <dbReference type="NCBI Taxonomy" id="2030807"/>
    <lineage>
        <taxon>Bacteria</taxon>
        <taxon>Candidatus Aerophobota</taxon>
    </lineage>
</organism>